<dbReference type="PANTHER" id="PTHR24161:SF124">
    <property type="entry name" value="TRANSIENT RECEPTOR POTENTIAL CHANNEL PYREXIA"/>
    <property type="match status" value="1"/>
</dbReference>
<keyword evidence="5" id="KW-1185">Reference proteome</keyword>
<reference evidence="4 5" key="1">
    <citation type="journal article" date="2008" name="Nature">
        <title>The Phaeodactylum genome reveals the evolutionary history of diatom genomes.</title>
        <authorList>
            <person name="Bowler C."/>
            <person name="Allen A.E."/>
            <person name="Badger J.H."/>
            <person name="Grimwood J."/>
            <person name="Jabbari K."/>
            <person name="Kuo A."/>
            <person name="Maheswari U."/>
            <person name="Martens C."/>
            <person name="Maumus F."/>
            <person name="Otillar R.P."/>
            <person name="Rayko E."/>
            <person name="Salamov A."/>
            <person name="Vandepoele K."/>
            <person name="Beszteri B."/>
            <person name="Gruber A."/>
            <person name="Heijde M."/>
            <person name="Katinka M."/>
            <person name="Mock T."/>
            <person name="Valentin K."/>
            <person name="Verret F."/>
            <person name="Berges J.A."/>
            <person name="Brownlee C."/>
            <person name="Cadoret J.P."/>
            <person name="Chiovitti A."/>
            <person name="Choi C.J."/>
            <person name="Coesel S."/>
            <person name="De Martino A."/>
            <person name="Detter J.C."/>
            <person name="Durkin C."/>
            <person name="Falciatore A."/>
            <person name="Fournet J."/>
            <person name="Haruta M."/>
            <person name="Huysman M.J."/>
            <person name="Jenkins B.D."/>
            <person name="Jiroutova K."/>
            <person name="Jorgensen R.E."/>
            <person name="Joubert Y."/>
            <person name="Kaplan A."/>
            <person name="Kroger N."/>
            <person name="Kroth P.G."/>
            <person name="La Roche J."/>
            <person name="Lindquist E."/>
            <person name="Lommer M."/>
            <person name="Martin-Jezequel V."/>
            <person name="Lopez P.J."/>
            <person name="Lucas S."/>
            <person name="Mangogna M."/>
            <person name="McGinnis K."/>
            <person name="Medlin L.K."/>
            <person name="Montsant A."/>
            <person name="Oudot-Le Secq M.P."/>
            <person name="Napoli C."/>
            <person name="Obornik M."/>
            <person name="Parker M.S."/>
            <person name="Petit J.L."/>
            <person name="Porcel B.M."/>
            <person name="Poulsen N."/>
            <person name="Robison M."/>
            <person name="Rychlewski L."/>
            <person name="Rynearson T.A."/>
            <person name="Schmutz J."/>
            <person name="Shapiro H."/>
            <person name="Siaut M."/>
            <person name="Stanley M."/>
            <person name="Sussman M.R."/>
            <person name="Taylor A.R."/>
            <person name="Vardi A."/>
            <person name="von Dassow P."/>
            <person name="Vyverman W."/>
            <person name="Willis A."/>
            <person name="Wyrwicz L.S."/>
            <person name="Rokhsar D.S."/>
            <person name="Weissenbach J."/>
            <person name="Armbrust E.V."/>
            <person name="Green B.R."/>
            <person name="Van de Peer Y."/>
            <person name="Grigoriev I.V."/>
        </authorList>
    </citation>
    <scope>NUCLEOTIDE SEQUENCE [LARGE SCALE GENOMIC DNA]</scope>
    <source>
        <strain evidence="4 5">CCAP 1055/1</strain>
    </source>
</reference>
<protein>
    <submittedName>
        <fullName evidence="4">Uncharacterized protein</fullName>
    </submittedName>
</protein>
<dbReference type="SMART" id="SM00248">
    <property type="entry name" value="ANK"/>
    <property type="match status" value="4"/>
</dbReference>
<dbReference type="eggNOG" id="KOG0504">
    <property type="taxonomic scope" value="Eukaryota"/>
</dbReference>
<dbReference type="OrthoDB" id="20872at2759"/>
<evidence type="ECO:0000256" key="3">
    <source>
        <dbReference type="PROSITE-ProRule" id="PRU00023"/>
    </source>
</evidence>
<sequence>MTRDEKALDRVKFLTYNALLLFCHKPNGNLASSRHLLVEWHQQLYQVAQKAVSWTTRQSDANFMNGKPWNIEVRVAPALYHRYKDRCGEWKITSSFGLSRSIRSPKQFAQLICSEIEDGMDCRVSESGFLCITTRDRIEQLRASGKLPCPKCIQWCKGEKGLWWHSQQQHGVGHHDAMDAAVMVQNVNAIVVYGDSTSDLDLLIRPKKIGIQTPNTASLDEDPFRLAQHGDLESLQKLVEHGFDPIHTADSRGANVLLWAAGGGHLDMLRYLIETCGCDPAWKQKAKRSFGGRTALHWAARKGHVEVCRYLVNSCNVDLEAITTDGTTAFSWASWQAHRCVMQFLHSSGCNVTSSNTFGCNAALWAAQGAADSAVMEWLDRIGCSVFQFCTKQRSVVEKMCQNGL</sequence>
<keyword evidence="1" id="KW-0677">Repeat</keyword>
<dbReference type="SUPFAM" id="SSF48403">
    <property type="entry name" value="Ankyrin repeat"/>
    <property type="match status" value="1"/>
</dbReference>
<dbReference type="Pfam" id="PF12796">
    <property type="entry name" value="Ank_2"/>
    <property type="match status" value="1"/>
</dbReference>
<evidence type="ECO:0000313" key="4">
    <source>
        <dbReference type="EMBL" id="EEC46929.1"/>
    </source>
</evidence>
<evidence type="ECO:0000256" key="2">
    <source>
        <dbReference type="ARBA" id="ARBA00023043"/>
    </source>
</evidence>
<dbReference type="PROSITE" id="PS50088">
    <property type="entry name" value="ANK_REPEAT"/>
    <property type="match status" value="1"/>
</dbReference>
<dbReference type="GeneID" id="7202412"/>
<feature type="repeat" description="ANK" evidence="3">
    <location>
        <begin position="291"/>
        <end position="313"/>
    </location>
</feature>
<dbReference type="STRING" id="556484.B7G330"/>
<proteinExistence type="predicted"/>
<dbReference type="InterPro" id="IPR036770">
    <property type="entry name" value="Ankyrin_rpt-contain_sf"/>
</dbReference>
<dbReference type="EMBL" id="CM000615">
    <property type="protein sequence ID" value="EEC46929.1"/>
    <property type="molecule type" value="Genomic_DNA"/>
</dbReference>
<dbReference type="Gene3D" id="1.25.40.20">
    <property type="entry name" value="Ankyrin repeat-containing domain"/>
    <property type="match status" value="2"/>
</dbReference>
<accession>B7G330</accession>
<dbReference type="KEGG" id="pti:PHATRDRAFT_37547"/>
<dbReference type="Proteomes" id="UP000000759">
    <property type="component" value="Chromosome 13"/>
</dbReference>
<gene>
    <name evidence="4" type="ORF">PHATRDRAFT_37547</name>
</gene>
<evidence type="ECO:0000313" key="5">
    <source>
        <dbReference type="Proteomes" id="UP000000759"/>
    </source>
</evidence>
<name>B7G330_PHATC</name>
<keyword evidence="2 3" id="KW-0040">ANK repeat</keyword>
<organism evidence="4 5">
    <name type="scientific">Phaeodactylum tricornutum (strain CCAP 1055/1)</name>
    <dbReference type="NCBI Taxonomy" id="556484"/>
    <lineage>
        <taxon>Eukaryota</taxon>
        <taxon>Sar</taxon>
        <taxon>Stramenopiles</taxon>
        <taxon>Ochrophyta</taxon>
        <taxon>Bacillariophyta</taxon>
        <taxon>Bacillariophyceae</taxon>
        <taxon>Bacillariophycidae</taxon>
        <taxon>Naviculales</taxon>
        <taxon>Phaeodactylaceae</taxon>
        <taxon>Phaeodactylum</taxon>
    </lineage>
</organism>
<dbReference type="PANTHER" id="PTHR24161">
    <property type="entry name" value="ANK_REP_REGION DOMAIN-CONTAINING PROTEIN-RELATED"/>
    <property type="match status" value="1"/>
</dbReference>
<dbReference type="AlphaFoldDB" id="B7G330"/>
<dbReference type="InterPro" id="IPR002110">
    <property type="entry name" value="Ankyrin_rpt"/>
</dbReference>
<evidence type="ECO:0000256" key="1">
    <source>
        <dbReference type="ARBA" id="ARBA00022737"/>
    </source>
</evidence>
<dbReference type="RefSeq" id="XP_002181715.1">
    <property type="nucleotide sequence ID" value="XM_002181679.1"/>
</dbReference>
<dbReference type="PROSITE" id="PS50297">
    <property type="entry name" value="ANK_REP_REGION"/>
    <property type="match status" value="1"/>
</dbReference>
<reference evidence="5" key="2">
    <citation type="submission" date="2008-08" db="EMBL/GenBank/DDBJ databases">
        <authorList>
            <consortium name="Diatom Consortium"/>
            <person name="Grigoriev I."/>
            <person name="Grimwood J."/>
            <person name="Kuo A."/>
            <person name="Otillar R.P."/>
            <person name="Salamov A."/>
            <person name="Detter J.C."/>
            <person name="Lindquist E."/>
            <person name="Shapiro H."/>
            <person name="Lucas S."/>
            <person name="Glavina del Rio T."/>
            <person name="Pitluck S."/>
            <person name="Rokhsar D."/>
            <person name="Bowler C."/>
        </authorList>
    </citation>
    <scope>GENOME REANNOTATION</scope>
    <source>
        <strain evidence="5">CCAP 1055/1</strain>
    </source>
</reference>
<dbReference type="InParanoid" id="B7G330"/>
<dbReference type="PaxDb" id="2850-Phatr37547"/>
<dbReference type="PRINTS" id="PR01415">
    <property type="entry name" value="ANKYRIN"/>
</dbReference>